<dbReference type="SUPFAM" id="SSF88659">
    <property type="entry name" value="Sigma3 and sigma4 domains of RNA polymerase sigma factors"/>
    <property type="match status" value="1"/>
</dbReference>
<dbReference type="InterPro" id="IPR013324">
    <property type="entry name" value="RNA_pol_sigma_r3/r4-like"/>
</dbReference>
<evidence type="ECO:0000259" key="6">
    <source>
        <dbReference type="Pfam" id="PF04542"/>
    </source>
</evidence>
<dbReference type="AlphaFoldDB" id="A0A937RN94"/>
<dbReference type="InterPro" id="IPR013249">
    <property type="entry name" value="RNA_pol_sigma70_r4_t2"/>
</dbReference>
<proteinExistence type="inferred from homology"/>
<evidence type="ECO:0000256" key="3">
    <source>
        <dbReference type="ARBA" id="ARBA00023082"/>
    </source>
</evidence>
<name>A0A937RN94_9ACTN</name>
<dbReference type="InterPro" id="IPR036388">
    <property type="entry name" value="WH-like_DNA-bd_sf"/>
</dbReference>
<dbReference type="InterPro" id="IPR007627">
    <property type="entry name" value="RNA_pol_sigma70_r2"/>
</dbReference>
<dbReference type="GO" id="GO:0006352">
    <property type="term" value="P:DNA-templated transcription initiation"/>
    <property type="evidence" value="ECO:0007669"/>
    <property type="project" value="InterPro"/>
</dbReference>
<protein>
    <submittedName>
        <fullName evidence="8">SigE family RNA polymerase sigma factor</fullName>
    </submittedName>
</protein>
<comment type="caution">
    <text evidence="8">The sequence shown here is derived from an EMBL/GenBank/DDBJ whole genome shotgun (WGS) entry which is preliminary data.</text>
</comment>
<evidence type="ECO:0000256" key="1">
    <source>
        <dbReference type="ARBA" id="ARBA00010641"/>
    </source>
</evidence>
<dbReference type="InterPro" id="IPR013325">
    <property type="entry name" value="RNA_pol_sigma_r2"/>
</dbReference>
<gene>
    <name evidence="8" type="ORF">I7412_17790</name>
</gene>
<evidence type="ECO:0000256" key="2">
    <source>
        <dbReference type="ARBA" id="ARBA00023015"/>
    </source>
</evidence>
<dbReference type="Gene3D" id="1.10.1740.10">
    <property type="match status" value="1"/>
</dbReference>
<evidence type="ECO:0000256" key="4">
    <source>
        <dbReference type="ARBA" id="ARBA00023125"/>
    </source>
</evidence>
<dbReference type="InterPro" id="IPR039425">
    <property type="entry name" value="RNA_pol_sigma-70-like"/>
</dbReference>
<keyword evidence="9" id="KW-1185">Reference proteome</keyword>
<keyword evidence="2" id="KW-0805">Transcription regulation</keyword>
<dbReference type="InterPro" id="IPR014284">
    <property type="entry name" value="RNA_pol_sigma-70_dom"/>
</dbReference>
<dbReference type="GO" id="GO:0016987">
    <property type="term" value="F:sigma factor activity"/>
    <property type="evidence" value="ECO:0007669"/>
    <property type="project" value="UniProtKB-KW"/>
</dbReference>
<feature type="domain" description="RNA polymerase sigma factor 70 region 4 type 2" evidence="7">
    <location>
        <begin position="116"/>
        <end position="167"/>
    </location>
</feature>
<evidence type="ECO:0000259" key="7">
    <source>
        <dbReference type="Pfam" id="PF08281"/>
    </source>
</evidence>
<evidence type="ECO:0000256" key="5">
    <source>
        <dbReference type="ARBA" id="ARBA00023163"/>
    </source>
</evidence>
<dbReference type="Proteomes" id="UP000604475">
    <property type="component" value="Unassembled WGS sequence"/>
</dbReference>
<dbReference type="RefSeq" id="WP_203006410.1">
    <property type="nucleotide sequence ID" value="NZ_JADWYU010000373.1"/>
</dbReference>
<dbReference type="SUPFAM" id="SSF88946">
    <property type="entry name" value="Sigma2 domain of RNA polymerase sigma factors"/>
    <property type="match status" value="1"/>
</dbReference>
<keyword evidence="4" id="KW-0238">DNA-binding</keyword>
<dbReference type="PANTHER" id="PTHR43133">
    <property type="entry name" value="RNA POLYMERASE ECF-TYPE SIGMA FACTO"/>
    <property type="match status" value="1"/>
</dbReference>
<dbReference type="PANTHER" id="PTHR43133:SF50">
    <property type="entry name" value="ECF RNA POLYMERASE SIGMA FACTOR SIGM"/>
    <property type="match status" value="1"/>
</dbReference>
<dbReference type="CDD" id="cd06171">
    <property type="entry name" value="Sigma70_r4"/>
    <property type="match status" value="1"/>
</dbReference>
<reference evidence="8" key="1">
    <citation type="submission" date="2020-12" db="EMBL/GenBank/DDBJ databases">
        <title>Genomic characterization of non-nitrogen-fixing Frankia strains.</title>
        <authorList>
            <person name="Carlos-Shanley C."/>
            <person name="Guerra T."/>
            <person name="Hahn D."/>
        </authorList>
    </citation>
    <scope>NUCLEOTIDE SEQUENCE</scope>
    <source>
        <strain evidence="8">CN6</strain>
    </source>
</reference>
<organism evidence="8 9">
    <name type="scientific">Frankia nepalensis</name>
    <dbReference type="NCBI Taxonomy" id="1836974"/>
    <lineage>
        <taxon>Bacteria</taxon>
        <taxon>Bacillati</taxon>
        <taxon>Actinomycetota</taxon>
        <taxon>Actinomycetes</taxon>
        <taxon>Frankiales</taxon>
        <taxon>Frankiaceae</taxon>
        <taxon>Frankia</taxon>
    </lineage>
</organism>
<dbReference type="Gene3D" id="1.10.10.10">
    <property type="entry name" value="Winged helix-like DNA-binding domain superfamily/Winged helix DNA-binding domain"/>
    <property type="match status" value="1"/>
</dbReference>
<dbReference type="Pfam" id="PF04542">
    <property type="entry name" value="Sigma70_r2"/>
    <property type="match status" value="1"/>
</dbReference>
<accession>A0A937RN94</accession>
<dbReference type="Pfam" id="PF08281">
    <property type="entry name" value="Sigma70_r4_2"/>
    <property type="match status" value="1"/>
</dbReference>
<evidence type="ECO:0000313" key="8">
    <source>
        <dbReference type="EMBL" id="MBL7628976.1"/>
    </source>
</evidence>
<dbReference type="EMBL" id="JAEACQ010000200">
    <property type="protein sequence ID" value="MBL7628976.1"/>
    <property type="molecule type" value="Genomic_DNA"/>
</dbReference>
<dbReference type="InterPro" id="IPR014325">
    <property type="entry name" value="RNA_pol_sigma-E_actinobac"/>
</dbReference>
<feature type="domain" description="RNA polymerase sigma-70 region 2" evidence="6">
    <location>
        <begin position="23"/>
        <end position="79"/>
    </location>
</feature>
<comment type="similarity">
    <text evidence="1">Belongs to the sigma-70 factor family. ECF subfamily.</text>
</comment>
<dbReference type="NCBIfam" id="TIGR02983">
    <property type="entry name" value="SigE-fam_strep"/>
    <property type="match status" value="1"/>
</dbReference>
<dbReference type="GO" id="GO:0003677">
    <property type="term" value="F:DNA binding"/>
    <property type="evidence" value="ECO:0007669"/>
    <property type="project" value="UniProtKB-KW"/>
</dbReference>
<keyword evidence="3" id="KW-0731">Sigma factor</keyword>
<evidence type="ECO:0000313" key="9">
    <source>
        <dbReference type="Proteomes" id="UP000604475"/>
    </source>
</evidence>
<dbReference type="NCBIfam" id="TIGR02937">
    <property type="entry name" value="sigma70-ECF"/>
    <property type="match status" value="1"/>
</dbReference>
<keyword evidence="5" id="KW-0804">Transcription</keyword>
<sequence>MPDSGARARRDDRSFEGFVADRGSALLRTAVFLTGDRQGGEDLLQDVLLRAYRRWADVDDPESYLRRALVNASVSRARRWPRGREQLVAWDEPGPDLAVSPGGLVDVAGRVGDRHDLLGALRQLPPRQRAVIVLRYFDDLSEAEIATELGCGAGTVKTHAARGLSRLRELMGPLAGSPAALSATSPTRKGMPT</sequence>